<dbReference type="Proteomes" id="UP000007431">
    <property type="component" value="Unassembled WGS sequence"/>
</dbReference>
<proteinExistence type="predicted"/>
<feature type="non-terminal residue" evidence="1">
    <location>
        <position position="86"/>
    </location>
</feature>
<dbReference type="EMBL" id="GL377307">
    <property type="protein sequence ID" value="EFI95901.1"/>
    <property type="molecule type" value="Genomic_DNA"/>
</dbReference>
<dbReference type="VEuPathDB" id="FungiDB:SCHCODRAFT_02581991"/>
<sequence>MRRHAANPSPIPHSCRRRARSECHSRRSWCQHLYRRASADTADARDNSGRALRCASVACRNQSRPIYGDVERGGECVVTVPIARHQ</sequence>
<evidence type="ECO:0000313" key="2">
    <source>
        <dbReference type="Proteomes" id="UP000007431"/>
    </source>
</evidence>
<gene>
    <name evidence="1" type="ORF">SCHCODRAFT_85289</name>
</gene>
<accession>D8Q6R3</accession>
<keyword evidence="2" id="KW-1185">Reference proteome</keyword>
<dbReference type="InParanoid" id="D8Q6R3"/>
<protein>
    <submittedName>
        <fullName evidence="1">Uncharacterized protein</fullName>
    </submittedName>
</protein>
<dbReference type="HOGENOM" id="CLU_2504060_0_0_1"/>
<dbReference type="AlphaFoldDB" id="D8Q6R3"/>
<name>D8Q6R3_SCHCM</name>
<organism evidence="2">
    <name type="scientific">Schizophyllum commune (strain H4-8 / FGSC 9210)</name>
    <name type="common">Split gill fungus</name>
    <dbReference type="NCBI Taxonomy" id="578458"/>
    <lineage>
        <taxon>Eukaryota</taxon>
        <taxon>Fungi</taxon>
        <taxon>Dikarya</taxon>
        <taxon>Basidiomycota</taxon>
        <taxon>Agaricomycotina</taxon>
        <taxon>Agaricomycetes</taxon>
        <taxon>Agaricomycetidae</taxon>
        <taxon>Agaricales</taxon>
        <taxon>Schizophyllaceae</taxon>
        <taxon>Schizophyllum</taxon>
    </lineage>
</organism>
<evidence type="ECO:0000313" key="1">
    <source>
        <dbReference type="EMBL" id="EFI95901.1"/>
    </source>
</evidence>
<reference evidence="1 2" key="1">
    <citation type="journal article" date="2010" name="Nat. Biotechnol.">
        <title>Genome sequence of the model mushroom Schizophyllum commune.</title>
        <authorList>
            <person name="Ohm R.A."/>
            <person name="de Jong J.F."/>
            <person name="Lugones L.G."/>
            <person name="Aerts A."/>
            <person name="Kothe E."/>
            <person name="Stajich J.E."/>
            <person name="de Vries R.P."/>
            <person name="Record E."/>
            <person name="Levasseur A."/>
            <person name="Baker S.E."/>
            <person name="Bartholomew K.A."/>
            <person name="Coutinho P.M."/>
            <person name="Erdmann S."/>
            <person name="Fowler T.J."/>
            <person name="Gathman A.C."/>
            <person name="Lombard V."/>
            <person name="Henrissat B."/>
            <person name="Knabe N."/>
            <person name="Kuees U."/>
            <person name="Lilly W.W."/>
            <person name="Lindquist E."/>
            <person name="Lucas S."/>
            <person name="Magnuson J.K."/>
            <person name="Piumi F."/>
            <person name="Raudaskoski M."/>
            <person name="Salamov A."/>
            <person name="Schmutz J."/>
            <person name="Schwarze F.W.M.R."/>
            <person name="vanKuyk P.A."/>
            <person name="Horton J.S."/>
            <person name="Grigoriev I.V."/>
            <person name="Woesten H.A.B."/>
        </authorList>
    </citation>
    <scope>NUCLEOTIDE SEQUENCE [LARGE SCALE GENOMIC DNA]</scope>
    <source>
        <strain evidence="2">H4-8 / FGSC 9210</strain>
    </source>
</reference>